<organism evidence="1 2">
    <name type="scientific">Russula earlei</name>
    <dbReference type="NCBI Taxonomy" id="71964"/>
    <lineage>
        <taxon>Eukaryota</taxon>
        <taxon>Fungi</taxon>
        <taxon>Dikarya</taxon>
        <taxon>Basidiomycota</taxon>
        <taxon>Agaricomycotina</taxon>
        <taxon>Agaricomycetes</taxon>
        <taxon>Russulales</taxon>
        <taxon>Russulaceae</taxon>
        <taxon>Russula</taxon>
    </lineage>
</organism>
<gene>
    <name evidence="1" type="ORF">F5148DRAFT_1214570</name>
</gene>
<accession>A0ACC0U4P1</accession>
<proteinExistence type="predicted"/>
<sequence>MPVTTLTAPSEIWDQDFVFQRAKDLPNIQKPELEDPRWSMSTSQDSRPEPHHSMSSLSQPNGQMPSMRLQEWAEPGPATPQKHALPEIPEPENWDDDLDGNKFVSSKKDHAWDSSSDDEDGIDFADLEDKTVTARPRKSPLCKPSPPHPALPPPLPLGTLIETLPGSPSHSVFSIPSGRDSVAYSSLAHLPLRGGSASALTMLPPSPPAHKGRRRLRKKSRPPDSGVFELLDRQRDIAPSLSPSSPIPAPVDLPPSETSSSSRSSILSRLGSVKKWAVRKRFTSPGPSDVAEGTQAERDATPRATAFQAQSPSRNPNWFFRSSETPDPTPGSPSGPILELKHERSFRHLRAFTAIDSPTKKGRFRGGILGEHSHDTGSTSTDGSPPSSPRRPRRPKSMQVPVAVPPPVLRHASYGTRSISRSTSQAGIEDVSREWEAKQMEKEGHRGFMSGVRRISLVSGKKHKRTKSAATIADADETQVPSIPQIPPPIMAMIPGVSSQLLPPIELQPPSPPRGQESEPRKSIASDRSIISTSSSLAAGIEALLQPSVDARSITSPPILTPRPSLTKSPTSPQAASLGRATQPPPTTTATGIVPRRNSLGDLKIPARISQAQVGLKRDLGMVREFAAEVERLKELHSIYQSLAVQAQTALERGRQPVQDPPRPTSPTFFNLPRPRSRARSNTSPNPILELADAHKQFAASFFHLDHKYKISWECAELLIELGGGPPAPTSQPITSALASAQQFVYPGDSISGRRSRERAITLAGDEAAPPLSMSLSGTSVTSPTAEWRASTGRNDLSQRQLWLLRDMLNKSDSSPTMLASLQIPEDGMVNRSWRWGEATSSTITLPSEESTRNSSPANKRRYNRIGMSGLRDILRSLTRGQQPTQSSTPFRPPSSASTSASSTYDDQSIHGLNQCQPTNSTNPDGLPPIRASSPFSTALSLTYKSPRRPSIASIFRFAQKAKPSPPEGNEAKSRDCDWDHIDSAEDLDAAAQALGVKDVNGPATRRRALGANASQSSLSLWAESSSTGSRSQVSLAPTTLEASKASQSAYMHPTRLSNVEEMAEAQLDNDQGSKLEAHAPASSAVAKSKSPRRRLSSRRGGQTGSVRSAPPPTPLLRDGESRSLVLSLTPDTIRPLLENAREVHARCGECVDELRGLLAGLPS</sequence>
<comment type="caution">
    <text evidence="1">The sequence shown here is derived from an EMBL/GenBank/DDBJ whole genome shotgun (WGS) entry which is preliminary data.</text>
</comment>
<evidence type="ECO:0000313" key="2">
    <source>
        <dbReference type="Proteomes" id="UP001207468"/>
    </source>
</evidence>
<evidence type="ECO:0000313" key="1">
    <source>
        <dbReference type="EMBL" id="KAI9461876.1"/>
    </source>
</evidence>
<reference evidence="1" key="1">
    <citation type="submission" date="2021-03" db="EMBL/GenBank/DDBJ databases">
        <title>Evolutionary priming and transition to the ectomycorrhizal habit in an iconic lineage of mushroom-forming fungi: is preadaptation a requirement?</title>
        <authorList>
            <consortium name="DOE Joint Genome Institute"/>
            <person name="Looney B.P."/>
            <person name="Miyauchi S."/>
            <person name="Morin E."/>
            <person name="Drula E."/>
            <person name="Courty P.E."/>
            <person name="Chicoki N."/>
            <person name="Fauchery L."/>
            <person name="Kohler A."/>
            <person name="Kuo A."/>
            <person name="LaButti K."/>
            <person name="Pangilinan J."/>
            <person name="Lipzen A."/>
            <person name="Riley R."/>
            <person name="Andreopoulos W."/>
            <person name="He G."/>
            <person name="Johnson J."/>
            <person name="Barry K.W."/>
            <person name="Grigoriev I.V."/>
            <person name="Nagy L."/>
            <person name="Hibbett D."/>
            <person name="Henrissat B."/>
            <person name="Matheny P.B."/>
            <person name="Labbe J."/>
            <person name="Martin A.F."/>
        </authorList>
    </citation>
    <scope>NUCLEOTIDE SEQUENCE</scope>
    <source>
        <strain evidence="1">BPL698</strain>
    </source>
</reference>
<protein>
    <submittedName>
        <fullName evidence="1">Uncharacterized protein</fullName>
    </submittedName>
</protein>
<name>A0ACC0U4P1_9AGAM</name>
<dbReference type="Proteomes" id="UP001207468">
    <property type="component" value="Unassembled WGS sequence"/>
</dbReference>
<keyword evidence="2" id="KW-1185">Reference proteome</keyword>
<dbReference type="EMBL" id="JAGFNK010000172">
    <property type="protein sequence ID" value="KAI9461876.1"/>
    <property type="molecule type" value="Genomic_DNA"/>
</dbReference>